<dbReference type="Pfam" id="PF00023">
    <property type="entry name" value="Ank"/>
    <property type="match status" value="1"/>
</dbReference>
<evidence type="ECO:0000256" key="8">
    <source>
        <dbReference type="SAM" id="Phobius"/>
    </source>
</evidence>
<protein>
    <recommendedName>
        <fullName evidence="9">PGG domain-containing protein</fullName>
    </recommendedName>
</protein>
<keyword evidence="4 8" id="KW-1133">Transmembrane helix</keyword>
<evidence type="ECO:0000256" key="1">
    <source>
        <dbReference type="ARBA" id="ARBA00004141"/>
    </source>
</evidence>
<keyword evidence="6 8" id="KW-0472">Membrane</keyword>
<dbReference type="EMBL" id="JAINDJ010000004">
    <property type="protein sequence ID" value="KAG9448734.1"/>
    <property type="molecule type" value="Genomic_DNA"/>
</dbReference>
<dbReference type="SMART" id="SM00248">
    <property type="entry name" value="ANK"/>
    <property type="match status" value="5"/>
</dbReference>
<evidence type="ECO:0000256" key="4">
    <source>
        <dbReference type="ARBA" id="ARBA00022989"/>
    </source>
</evidence>
<dbReference type="PROSITE" id="PS50297">
    <property type="entry name" value="ANK_REP_REGION"/>
    <property type="match status" value="3"/>
</dbReference>
<feature type="domain" description="PGG" evidence="9">
    <location>
        <begin position="277"/>
        <end position="387"/>
    </location>
</feature>
<keyword evidence="11" id="KW-1185">Reference proteome</keyword>
<dbReference type="AlphaFoldDB" id="A0AAV7EK61"/>
<reference evidence="10 11" key="1">
    <citation type="submission" date="2021-07" db="EMBL/GenBank/DDBJ databases">
        <title>The Aristolochia fimbriata genome: insights into angiosperm evolution, floral development and chemical biosynthesis.</title>
        <authorList>
            <person name="Jiao Y."/>
        </authorList>
    </citation>
    <scope>NUCLEOTIDE SEQUENCE [LARGE SCALE GENOMIC DNA]</scope>
    <source>
        <strain evidence="10">IBCAS-2021</strain>
        <tissue evidence="10">Leaf</tissue>
    </source>
</reference>
<dbReference type="PANTHER" id="PTHR24186">
    <property type="entry name" value="PROTEIN PHOSPHATASE 1 REGULATORY SUBUNIT"/>
    <property type="match status" value="1"/>
</dbReference>
<feature type="repeat" description="ANK" evidence="7">
    <location>
        <begin position="75"/>
        <end position="107"/>
    </location>
</feature>
<dbReference type="PROSITE" id="PS50088">
    <property type="entry name" value="ANK_REPEAT"/>
    <property type="match status" value="3"/>
</dbReference>
<dbReference type="SUPFAM" id="SSF48403">
    <property type="entry name" value="Ankyrin repeat"/>
    <property type="match status" value="1"/>
</dbReference>
<keyword evidence="3" id="KW-0677">Repeat</keyword>
<gene>
    <name evidence="10" type="ORF">H6P81_008699</name>
</gene>
<dbReference type="Gene3D" id="1.25.40.20">
    <property type="entry name" value="Ankyrin repeat-containing domain"/>
    <property type="match status" value="2"/>
</dbReference>
<dbReference type="Proteomes" id="UP000825729">
    <property type="component" value="Unassembled WGS sequence"/>
</dbReference>
<sequence>MAKVRERKLYEAALMGSVAHLQSLLHEDPYILHRIPNDVERKNTPVHYACVFGHVEFVKDILFRNPELVSLTNRQGSSPLHLASANGHVELVKELLEMDANLCLTQDHQGMTPLHVAAKKGQVEVLREQVGAKPIAAWIFTDQGETALHLCVRYGHLEALKMLVQSANDEALENWKDDEGNAILHIATAKRHTEIVDFLISNTRIKVNELNANGQTALDVLEQIPSKLNEMEVDTEIAQIISEHGAKRGRDITTTGGGGCRRTASRKTRLGKHTQLLAEMRSAVLILASLVATASFQIGINPPGGVWQDDTQNSTAVTHVAGKAIMATKERSKYINFLVNNSVAFLVSLLLILQIVNGSSLKGRYLPKFTAMALNVVIGNFVGTYFSAMTSVWV</sequence>
<evidence type="ECO:0000256" key="2">
    <source>
        <dbReference type="ARBA" id="ARBA00022692"/>
    </source>
</evidence>
<comment type="subcellular location">
    <subcellularLocation>
        <location evidence="1">Membrane</location>
        <topology evidence="1">Multi-pass membrane protein</topology>
    </subcellularLocation>
</comment>
<evidence type="ECO:0000313" key="10">
    <source>
        <dbReference type="EMBL" id="KAG9448734.1"/>
    </source>
</evidence>
<evidence type="ECO:0000313" key="11">
    <source>
        <dbReference type="Proteomes" id="UP000825729"/>
    </source>
</evidence>
<feature type="repeat" description="ANK" evidence="7">
    <location>
        <begin position="143"/>
        <end position="175"/>
    </location>
</feature>
<proteinExistence type="predicted"/>
<dbReference type="Pfam" id="PF12796">
    <property type="entry name" value="Ank_2"/>
    <property type="match status" value="2"/>
</dbReference>
<accession>A0AAV7EK61</accession>
<feature type="repeat" description="ANK" evidence="7">
    <location>
        <begin position="109"/>
        <end position="127"/>
    </location>
</feature>
<dbReference type="PANTHER" id="PTHR24186:SF37">
    <property type="entry name" value="PGG DOMAIN-CONTAINING PROTEIN"/>
    <property type="match status" value="1"/>
</dbReference>
<organism evidence="10 11">
    <name type="scientific">Aristolochia fimbriata</name>
    <name type="common">White veined hardy Dutchman's pipe vine</name>
    <dbReference type="NCBI Taxonomy" id="158543"/>
    <lineage>
        <taxon>Eukaryota</taxon>
        <taxon>Viridiplantae</taxon>
        <taxon>Streptophyta</taxon>
        <taxon>Embryophyta</taxon>
        <taxon>Tracheophyta</taxon>
        <taxon>Spermatophyta</taxon>
        <taxon>Magnoliopsida</taxon>
        <taxon>Magnoliidae</taxon>
        <taxon>Piperales</taxon>
        <taxon>Aristolochiaceae</taxon>
        <taxon>Aristolochia</taxon>
    </lineage>
</organism>
<keyword evidence="2 8" id="KW-0812">Transmembrane</keyword>
<evidence type="ECO:0000256" key="5">
    <source>
        <dbReference type="ARBA" id="ARBA00023043"/>
    </source>
</evidence>
<dbReference type="InterPro" id="IPR002110">
    <property type="entry name" value="Ankyrin_rpt"/>
</dbReference>
<feature type="transmembrane region" description="Helical" evidence="8">
    <location>
        <begin position="334"/>
        <end position="357"/>
    </location>
</feature>
<name>A0AAV7EK61_ARIFI</name>
<keyword evidence="5 7" id="KW-0040">ANK repeat</keyword>
<comment type="caution">
    <text evidence="10">The sequence shown here is derived from an EMBL/GenBank/DDBJ whole genome shotgun (WGS) entry which is preliminary data.</text>
</comment>
<evidence type="ECO:0000256" key="6">
    <source>
        <dbReference type="ARBA" id="ARBA00023136"/>
    </source>
</evidence>
<dbReference type="Pfam" id="PF13962">
    <property type="entry name" value="PGG"/>
    <property type="match status" value="1"/>
</dbReference>
<evidence type="ECO:0000256" key="7">
    <source>
        <dbReference type="PROSITE-ProRule" id="PRU00023"/>
    </source>
</evidence>
<dbReference type="GO" id="GO:0005886">
    <property type="term" value="C:plasma membrane"/>
    <property type="evidence" value="ECO:0007669"/>
    <property type="project" value="TreeGrafter"/>
</dbReference>
<dbReference type="InterPro" id="IPR036770">
    <property type="entry name" value="Ankyrin_rpt-contain_sf"/>
</dbReference>
<evidence type="ECO:0000259" key="9">
    <source>
        <dbReference type="Pfam" id="PF13962"/>
    </source>
</evidence>
<evidence type="ECO:0000256" key="3">
    <source>
        <dbReference type="ARBA" id="ARBA00022737"/>
    </source>
</evidence>
<dbReference type="InterPro" id="IPR026961">
    <property type="entry name" value="PGG_dom"/>
</dbReference>
<feature type="transmembrane region" description="Helical" evidence="8">
    <location>
        <begin position="369"/>
        <end position="388"/>
    </location>
</feature>